<evidence type="ECO:0000256" key="7">
    <source>
        <dbReference type="SAM" id="Phobius"/>
    </source>
</evidence>
<dbReference type="InterPro" id="IPR050705">
    <property type="entry name" value="Cytochrome_P450_3A"/>
</dbReference>
<evidence type="ECO:0000256" key="2">
    <source>
        <dbReference type="ARBA" id="ARBA00022617"/>
    </source>
</evidence>
<comment type="caution">
    <text evidence="8">The sequence shown here is derived from an EMBL/GenBank/DDBJ whole genome shotgun (WGS) entry which is preliminary data.</text>
</comment>
<dbReference type="EMBL" id="NCKV01031096">
    <property type="protein sequence ID" value="RWS19025.1"/>
    <property type="molecule type" value="Genomic_DNA"/>
</dbReference>
<keyword evidence="5" id="KW-0408">Iron</keyword>
<protein>
    <submittedName>
        <fullName evidence="8">Cytochrome P450-like protein 7</fullName>
    </submittedName>
</protein>
<dbReference type="SUPFAM" id="SSF48264">
    <property type="entry name" value="Cytochrome P450"/>
    <property type="match status" value="1"/>
</dbReference>
<keyword evidence="7" id="KW-0472">Membrane</keyword>
<gene>
    <name evidence="8" type="ORF">B4U80_02936</name>
</gene>
<dbReference type="GO" id="GO:0008395">
    <property type="term" value="F:steroid hydroxylase activity"/>
    <property type="evidence" value="ECO:0007669"/>
    <property type="project" value="TreeGrafter"/>
</dbReference>
<evidence type="ECO:0000313" key="8">
    <source>
        <dbReference type="EMBL" id="RWS19025.1"/>
    </source>
</evidence>
<keyword evidence="2" id="KW-0349">Heme</keyword>
<evidence type="ECO:0000256" key="1">
    <source>
        <dbReference type="ARBA" id="ARBA00010617"/>
    </source>
</evidence>
<feature type="non-terminal residue" evidence="8">
    <location>
        <position position="102"/>
    </location>
</feature>
<accession>A0A443RV27</accession>
<comment type="similarity">
    <text evidence="1">Belongs to the cytochrome P450 family.</text>
</comment>
<dbReference type="GO" id="GO:0005506">
    <property type="term" value="F:iron ion binding"/>
    <property type="evidence" value="ECO:0007669"/>
    <property type="project" value="InterPro"/>
</dbReference>
<keyword evidence="3" id="KW-0479">Metal-binding</keyword>
<evidence type="ECO:0000256" key="6">
    <source>
        <dbReference type="ARBA" id="ARBA00023033"/>
    </source>
</evidence>
<dbReference type="Gene3D" id="1.10.630.10">
    <property type="entry name" value="Cytochrome P450"/>
    <property type="match status" value="1"/>
</dbReference>
<keyword evidence="4" id="KW-0560">Oxidoreductase</keyword>
<evidence type="ECO:0000256" key="3">
    <source>
        <dbReference type="ARBA" id="ARBA00022723"/>
    </source>
</evidence>
<keyword evidence="7" id="KW-0812">Transmembrane</keyword>
<dbReference type="GO" id="GO:0016705">
    <property type="term" value="F:oxidoreductase activity, acting on paired donors, with incorporation or reduction of molecular oxygen"/>
    <property type="evidence" value="ECO:0007669"/>
    <property type="project" value="InterPro"/>
</dbReference>
<dbReference type="Proteomes" id="UP000288716">
    <property type="component" value="Unassembled WGS sequence"/>
</dbReference>
<dbReference type="Pfam" id="PF00067">
    <property type="entry name" value="p450"/>
    <property type="match status" value="1"/>
</dbReference>
<dbReference type="VEuPathDB" id="VectorBase:LDEU013015"/>
<organism evidence="8 9">
    <name type="scientific">Leptotrombidium deliense</name>
    <dbReference type="NCBI Taxonomy" id="299467"/>
    <lineage>
        <taxon>Eukaryota</taxon>
        <taxon>Metazoa</taxon>
        <taxon>Ecdysozoa</taxon>
        <taxon>Arthropoda</taxon>
        <taxon>Chelicerata</taxon>
        <taxon>Arachnida</taxon>
        <taxon>Acari</taxon>
        <taxon>Acariformes</taxon>
        <taxon>Trombidiformes</taxon>
        <taxon>Prostigmata</taxon>
        <taxon>Anystina</taxon>
        <taxon>Parasitengona</taxon>
        <taxon>Trombiculoidea</taxon>
        <taxon>Trombiculidae</taxon>
        <taxon>Leptotrombidium</taxon>
    </lineage>
</organism>
<sequence length="102" mass="11679">MKDINSEQLVNEDHEDIAKHAKLLSTNEGSAKLSDEEIMAQSLIFFIAGYETTASLLSFSFYALALNQNIQDILHAEIRRHFDVDKEINYDNINKMKYLNAV</sequence>
<dbReference type="PANTHER" id="PTHR24302">
    <property type="entry name" value="CYTOCHROME P450 FAMILY 3"/>
    <property type="match status" value="1"/>
</dbReference>
<dbReference type="InterPro" id="IPR001128">
    <property type="entry name" value="Cyt_P450"/>
</dbReference>
<dbReference type="InterPro" id="IPR036396">
    <property type="entry name" value="Cyt_P450_sf"/>
</dbReference>
<evidence type="ECO:0000256" key="4">
    <source>
        <dbReference type="ARBA" id="ARBA00023002"/>
    </source>
</evidence>
<keyword evidence="6" id="KW-0503">Monooxygenase</keyword>
<name>A0A443RV27_9ACAR</name>
<reference evidence="8 9" key="1">
    <citation type="journal article" date="2018" name="Gigascience">
        <title>Genomes of trombidid mites reveal novel predicted allergens and laterally-transferred genes associated with secondary metabolism.</title>
        <authorList>
            <person name="Dong X."/>
            <person name="Chaisiri K."/>
            <person name="Xia D."/>
            <person name="Armstrong S.D."/>
            <person name="Fang Y."/>
            <person name="Donnelly M.J."/>
            <person name="Kadowaki T."/>
            <person name="McGarry J.W."/>
            <person name="Darby A.C."/>
            <person name="Makepeace B.L."/>
        </authorList>
    </citation>
    <scope>NUCLEOTIDE SEQUENCE [LARGE SCALE GENOMIC DNA]</scope>
    <source>
        <strain evidence="8">UoL-UT</strain>
    </source>
</reference>
<feature type="transmembrane region" description="Helical" evidence="7">
    <location>
        <begin position="43"/>
        <end position="65"/>
    </location>
</feature>
<dbReference type="STRING" id="299467.A0A443RV27"/>
<dbReference type="GO" id="GO:0020037">
    <property type="term" value="F:heme binding"/>
    <property type="evidence" value="ECO:0007669"/>
    <property type="project" value="InterPro"/>
</dbReference>
<keyword evidence="7" id="KW-1133">Transmembrane helix</keyword>
<proteinExistence type="inferred from homology"/>
<dbReference type="AlphaFoldDB" id="A0A443RV27"/>
<dbReference type="OrthoDB" id="2789670at2759"/>
<evidence type="ECO:0000313" key="9">
    <source>
        <dbReference type="Proteomes" id="UP000288716"/>
    </source>
</evidence>
<keyword evidence="9" id="KW-1185">Reference proteome</keyword>
<dbReference type="PANTHER" id="PTHR24302:SF15">
    <property type="entry name" value="FATTY-ACID PEROXYGENASE"/>
    <property type="match status" value="1"/>
</dbReference>
<evidence type="ECO:0000256" key="5">
    <source>
        <dbReference type="ARBA" id="ARBA00023004"/>
    </source>
</evidence>